<dbReference type="PRINTS" id="PR00387">
    <property type="entry name" value="PDIESTERASE1"/>
</dbReference>
<evidence type="ECO:0000256" key="5">
    <source>
        <dbReference type="PIRSR" id="PIRSR623088-2"/>
    </source>
</evidence>
<evidence type="ECO:0000313" key="11">
    <source>
        <dbReference type="Proteomes" id="UP001159428"/>
    </source>
</evidence>
<dbReference type="Proteomes" id="UP001159428">
    <property type="component" value="Unassembled WGS sequence"/>
</dbReference>
<feature type="active site" description="Proton donor" evidence="4">
    <location>
        <position position="456"/>
    </location>
</feature>
<evidence type="ECO:0000256" key="6">
    <source>
        <dbReference type="PIRSR" id="PIRSR623088-3"/>
    </source>
</evidence>
<proteinExistence type="inferred from homology"/>
<dbReference type="AlphaFoldDB" id="A0AAU9WJ98"/>
<reference evidence="10 11" key="1">
    <citation type="submission" date="2022-05" db="EMBL/GenBank/DDBJ databases">
        <authorList>
            <consortium name="Genoscope - CEA"/>
            <person name="William W."/>
        </authorList>
    </citation>
    <scope>NUCLEOTIDE SEQUENCE [LARGE SCALE GENOMIC DNA]</scope>
</reference>
<dbReference type="Pfam" id="PF00233">
    <property type="entry name" value="PDEase_I"/>
    <property type="match status" value="1"/>
</dbReference>
<feature type="region of interest" description="Disordered" evidence="8">
    <location>
        <begin position="120"/>
        <end position="160"/>
    </location>
</feature>
<protein>
    <recommendedName>
        <fullName evidence="7">Phosphodiesterase</fullName>
        <ecNumber evidence="7">3.1.4.-</ecNumber>
    </recommendedName>
</protein>
<keyword evidence="11" id="KW-1185">Reference proteome</keyword>
<dbReference type="InterPro" id="IPR036971">
    <property type="entry name" value="PDEase_catalytic_dom_sf"/>
</dbReference>
<dbReference type="InterPro" id="IPR002073">
    <property type="entry name" value="PDEase_catalytic_dom"/>
</dbReference>
<dbReference type="CDD" id="cd00077">
    <property type="entry name" value="HDc"/>
    <property type="match status" value="1"/>
</dbReference>
<feature type="binding site" evidence="6">
    <location>
        <position position="460"/>
    </location>
    <ligand>
        <name>Zn(2+)</name>
        <dbReference type="ChEBI" id="CHEBI:29105"/>
        <label>1</label>
    </ligand>
</feature>
<dbReference type="InterPro" id="IPR023174">
    <property type="entry name" value="PDEase_CS"/>
</dbReference>
<gene>
    <name evidence="10" type="ORF">PMEA_00006775</name>
</gene>
<dbReference type="InterPro" id="IPR003607">
    <property type="entry name" value="HD/PDEase_dom"/>
</dbReference>
<dbReference type="PANTHER" id="PTHR11347">
    <property type="entry name" value="CYCLIC NUCLEOTIDE PHOSPHODIESTERASE"/>
    <property type="match status" value="1"/>
</dbReference>
<feature type="region of interest" description="Disordered" evidence="8">
    <location>
        <begin position="707"/>
        <end position="751"/>
    </location>
</feature>
<comment type="cofactor">
    <cofactor evidence="7">
        <name>a divalent metal cation</name>
        <dbReference type="ChEBI" id="CHEBI:60240"/>
    </cofactor>
    <text evidence="7">Binds 2 divalent metal cations per subunit. Site 1 may preferentially bind zinc ions, while site 2 has a preference for magnesium and/or manganese ions.</text>
</comment>
<accession>A0AAU9WJ98</accession>
<comment type="caution">
    <text evidence="10">The sequence shown here is derived from an EMBL/GenBank/DDBJ whole genome shotgun (WGS) entry which is preliminary data.</text>
</comment>
<dbReference type="PROSITE" id="PS51845">
    <property type="entry name" value="PDEASE_I_2"/>
    <property type="match status" value="1"/>
</dbReference>
<feature type="binding site" evidence="5">
    <location>
        <position position="497"/>
    </location>
    <ligand>
        <name>AMP</name>
        <dbReference type="ChEBI" id="CHEBI:456215"/>
    </ligand>
</feature>
<dbReference type="PROSITE" id="PS00126">
    <property type="entry name" value="PDEASE_I_1"/>
    <property type="match status" value="1"/>
</dbReference>
<feature type="compositionally biased region" description="Acidic residues" evidence="8">
    <location>
        <begin position="780"/>
        <end position="790"/>
    </location>
</feature>
<dbReference type="SMART" id="SM00471">
    <property type="entry name" value="HDc"/>
    <property type="match status" value="1"/>
</dbReference>
<comment type="similarity">
    <text evidence="7">Belongs to the cyclic nucleotide phosphodiesterase family.</text>
</comment>
<evidence type="ECO:0000256" key="2">
    <source>
        <dbReference type="ARBA" id="ARBA00022801"/>
    </source>
</evidence>
<evidence type="ECO:0000256" key="1">
    <source>
        <dbReference type="ARBA" id="ARBA00022723"/>
    </source>
</evidence>
<keyword evidence="2 7" id="KW-0378">Hydrolase</keyword>
<keyword evidence="1 6" id="KW-0479">Metal-binding</keyword>
<feature type="binding site" evidence="5">
    <location>
        <begin position="456"/>
        <end position="460"/>
    </location>
    <ligand>
        <name>AMP</name>
        <dbReference type="ChEBI" id="CHEBI:456215"/>
    </ligand>
</feature>
<feature type="binding site" evidence="5">
    <location>
        <position position="666"/>
    </location>
    <ligand>
        <name>AMP</name>
        <dbReference type="ChEBI" id="CHEBI:456215"/>
    </ligand>
</feature>
<feature type="binding site" evidence="6">
    <location>
        <position position="497"/>
    </location>
    <ligand>
        <name>Zn(2+)</name>
        <dbReference type="ChEBI" id="CHEBI:29105"/>
        <label>1</label>
    </ligand>
</feature>
<dbReference type="GO" id="GO:0004114">
    <property type="term" value="F:3',5'-cyclic-nucleotide phosphodiesterase activity"/>
    <property type="evidence" value="ECO:0007669"/>
    <property type="project" value="InterPro"/>
</dbReference>
<feature type="compositionally biased region" description="Acidic residues" evidence="8">
    <location>
        <begin position="798"/>
        <end position="815"/>
    </location>
</feature>
<dbReference type="GO" id="GO:0007165">
    <property type="term" value="P:signal transduction"/>
    <property type="evidence" value="ECO:0007669"/>
    <property type="project" value="InterPro"/>
</dbReference>
<dbReference type="Gene3D" id="1.10.1300.10">
    <property type="entry name" value="3'5'-cyclic nucleotide phosphodiesterase, catalytic domain"/>
    <property type="match status" value="1"/>
</dbReference>
<feature type="compositionally biased region" description="Basic and acidic residues" evidence="8">
    <location>
        <begin position="708"/>
        <end position="738"/>
    </location>
</feature>
<dbReference type="EC" id="3.1.4.-" evidence="7"/>
<evidence type="ECO:0000256" key="4">
    <source>
        <dbReference type="PIRSR" id="PIRSR623088-1"/>
    </source>
</evidence>
<dbReference type="InterPro" id="IPR040844">
    <property type="entry name" value="PDE4_UCR"/>
</dbReference>
<evidence type="ECO:0000256" key="3">
    <source>
        <dbReference type="ARBA" id="ARBA00023149"/>
    </source>
</evidence>
<dbReference type="FunFam" id="1.10.1300.10:FF:000023">
    <property type="entry name" value="Phosphodiesterase"/>
    <property type="match status" value="1"/>
</dbReference>
<dbReference type="GO" id="GO:0046872">
    <property type="term" value="F:metal ion binding"/>
    <property type="evidence" value="ECO:0007669"/>
    <property type="project" value="UniProtKB-KW"/>
</dbReference>
<feature type="compositionally biased region" description="Acidic residues" evidence="8">
    <location>
        <begin position="739"/>
        <end position="749"/>
    </location>
</feature>
<dbReference type="InterPro" id="IPR023088">
    <property type="entry name" value="PDEase"/>
</dbReference>
<evidence type="ECO:0000256" key="8">
    <source>
        <dbReference type="SAM" id="MobiDB-lite"/>
    </source>
</evidence>
<feature type="binding site" evidence="6">
    <location>
        <position position="496"/>
    </location>
    <ligand>
        <name>Zn(2+)</name>
        <dbReference type="ChEBI" id="CHEBI:29105"/>
        <label>1</label>
    </ligand>
</feature>
<organism evidence="10 11">
    <name type="scientific">Pocillopora meandrina</name>
    <dbReference type="NCBI Taxonomy" id="46732"/>
    <lineage>
        <taxon>Eukaryota</taxon>
        <taxon>Metazoa</taxon>
        <taxon>Cnidaria</taxon>
        <taxon>Anthozoa</taxon>
        <taxon>Hexacorallia</taxon>
        <taxon>Scleractinia</taxon>
        <taxon>Astrocoeniina</taxon>
        <taxon>Pocilloporidae</taxon>
        <taxon>Pocillopora</taxon>
    </lineage>
</organism>
<dbReference type="EMBL" id="CALNXJ010000015">
    <property type="protein sequence ID" value="CAH3115812.1"/>
    <property type="molecule type" value="Genomic_DNA"/>
</dbReference>
<feature type="binding site" evidence="6">
    <location>
        <position position="614"/>
    </location>
    <ligand>
        <name>Zn(2+)</name>
        <dbReference type="ChEBI" id="CHEBI:29105"/>
        <label>1</label>
    </ligand>
</feature>
<name>A0AAU9WJ98_9CNID</name>
<evidence type="ECO:0000259" key="9">
    <source>
        <dbReference type="PROSITE" id="PS51845"/>
    </source>
</evidence>
<feature type="binding site" evidence="6">
    <location>
        <position position="497"/>
    </location>
    <ligand>
        <name>Zn(2+)</name>
        <dbReference type="ChEBI" id="CHEBI:29105"/>
        <label>2</label>
    </ligand>
</feature>
<evidence type="ECO:0000313" key="10">
    <source>
        <dbReference type="EMBL" id="CAH3115812.1"/>
    </source>
</evidence>
<feature type="region of interest" description="Disordered" evidence="8">
    <location>
        <begin position="764"/>
        <end position="823"/>
    </location>
</feature>
<keyword evidence="3" id="KW-0114">cAMP</keyword>
<dbReference type="SUPFAM" id="SSF109604">
    <property type="entry name" value="HD-domain/PDEase-like"/>
    <property type="match status" value="1"/>
</dbReference>
<feature type="domain" description="PDEase" evidence="9">
    <location>
        <begin position="380"/>
        <end position="710"/>
    </location>
</feature>
<evidence type="ECO:0000256" key="7">
    <source>
        <dbReference type="RuleBase" id="RU363067"/>
    </source>
</evidence>
<sequence length="823" mass="93786">MIAKLFLFWISLTRLSFEQLCTYFDLYDAVHLLFLGVIGICLRIVQRGSWSVNRKVRSSLRSPTTSGKKRGSVSFAAGTKFYPIQSHSTPLNWTILRNVGPLSTMSETWKAQRSSLKISLTTDDGEEVTEGDSFPRKRERTKYSSQGEDSVERSDGDRLTLPVPTRRGSFLYKSDSEFELASKCVTSRHHSFSEGTRVEELVTPFAQILSSLRNVRNNFMSLTNAKKEKRRGSVGSHILRNNNLAQDVLNGSGMSSGSLHLPRDDGYQKLANNTLDELDWVLYQLETLQTHTSVSEMASNKFKRLLNRELKDFSESNQSGNQVSAWVYNTFTDKQLEVDALPGTKSKREGIRARSRSMVNGVRKLTRLHSFSGSVPRFGVEVANEGELAKVLEEINKWTFDVFKLHDLTQGHPLLAVTYTILQARDLLKIFKIKPTTFINYMSSVENHYLKDVPFHNCTHAADVTQTSHTLLSAQAFESVFTDLEVLAAILASAVHDVDHPGVNNHFLVATNSEMALMYNDESVLENHHLAVAFQLLQHEDCDIFENLTKKERQTVRRTIIEMVLATDNAKHMSLLASLKTMVESKKVAGSGVLCLDNATDRMQVLKCLVHCADLSNPAKPLPMYRKWVDRVMEEFFRQGDRERDIEGMEISPMMDRHNASIEKSQVVFIDFVIQPLWETWGDLVHPDAIEILERIEDNRYWYNAQVPKHEQERKPGEHSSSGREKRVSWQGTRKEAIDQSEPETSDDDCEKRLQRLREVVAGKTPDLTKYVSSSRSCEADDEFDDDEEKGEGKDTDQVDEEREDEDEEHEEHEEQDSQKEGD</sequence>
<dbReference type="Pfam" id="PF18100">
    <property type="entry name" value="PDE4_UCR"/>
    <property type="match status" value="1"/>
</dbReference>
<feature type="binding site" evidence="5">
    <location>
        <position position="614"/>
    </location>
    <ligand>
        <name>AMP</name>
        <dbReference type="ChEBI" id="CHEBI:456215"/>
    </ligand>
</feature>